<dbReference type="InterPro" id="IPR005135">
    <property type="entry name" value="Endo/exonuclease/phosphatase"/>
</dbReference>
<evidence type="ECO:0000313" key="6">
    <source>
        <dbReference type="RefSeq" id="XP_022324789.1"/>
    </source>
</evidence>
<protein>
    <recommendedName>
        <fullName evidence="3">Nocturnin</fullName>
    </recommendedName>
</protein>
<dbReference type="GeneID" id="111125355"/>
<gene>
    <name evidence="6 7 8" type="primary">LOC111125355</name>
</gene>
<dbReference type="GO" id="GO:0000175">
    <property type="term" value="F:3'-5'-RNA exonuclease activity"/>
    <property type="evidence" value="ECO:0007669"/>
    <property type="project" value="TreeGrafter"/>
</dbReference>
<dbReference type="GO" id="GO:0006139">
    <property type="term" value="P:nucleobase-containing compound metabolic process"/>
    <property type="evidence" value="ECO:0007669"/>
    <property type="project" value="UniProtKB-ARBA"/>
</dbReference>
<accession>A0A8B8D9L9</accession>
<evidence type="ECO:0000256" key="3">
    <source>
        <dbReference type="ARBA" id="ARBA00023807"/>
    </source>
</evidence>
<dbReference type="KEGG" id="cvn:111125355"/>
<dbReference type="RefSeq" id="XP_022324792.1">
    <property type="nucleotide sequence ID" value="XM_022469084.1"/>
</dbReference>
<evidence type="ECO:0000256" key="1">
    <source>
        <dbReference type="ARBA" id="ARBA00010774"/>
    </source>
</evidence>
<dbReference type="Gene3D" id="3.60.10.10">
    <property type="entry name" value="Endonuclease/exonuclease/phosphatase"/>
    <property type="match status" value="1"/>
</dbReference>
<evidence type="ECO:0000256" key="2">
    <source>
        <dbReference type="ARBA" id="ARBA00022801"/>
    </source>
</evidence>
<dbReference type="InterPro" id="IPR050410">
    <property type="entry name" value="CCR4/nocturin_mRNA_transcr"/>
</dbReference>
<evidence type="ECO:0000313" key="5">
    <source>
        <dbReference type="Proteomes" id="UP000694844"/>
    </source>
</evidence>
<reference evidence="6 7" key="1">
    <citation type="submission" date="2025-04" db="UniProtKB">
        <authorList>
            <consortium name="RefSeq"/>
        </authorList>
    </citation>
    <scope>IDENTIFICATION</scope>
    <source>
        <tissue evidence="6 7">Whole sample</tissue>
    </source>
</reference>
<dbReference type="AlphaFoldDB" id="A0A8B8D9L9"/>
<feature type="domain" description="Endonuclease/exonuclease/phosphatase" evidence="4">
    <location>
        <begin position="44"/>
        <end position="313"/>
    </location>
</feature>
<dbReference type="Proteomes" id="UP000694844">
    <property type="component" value="Chromosome 3"/>
</dbReference>
<dbReference type="InterPro" id="IPR036691">
    <property type="entry name" value="Endo/exonu/phosph_ase_sf"/>
</dbReference>
<evidence type="ECO:0000259" key="4">
    <source>
        <dbReference type="Pfam" id="PF03372"/>
    </source>
</evidence>
<dbReference type="PANTHER" id="PTHR12121:SF45">
    <property type="entry name" value="NOCTURNIN"/>
    <property type="match status" value="1"/>
</dbReference>
<proteinExistence type="inferred from homology"/>
<dbReference type="SUPFAM" id="SSF56219">
    <property type="entry name" value="DNase I-like"/>
    <property type="match status" value="1"/>
</dbReference>
<sequence>MSTKAALTDLQNDIQKKKLPSILDRRFVQVTSECDKEEDNLTVMQWNVLAQGLSGGDDNFVLCPPEALSWENRQLRILEEIYRVSPTILCMQEVDCFSFLKDKLASLGYDGEWVQKPFSPCIEMKDNMGPDGCALFYLKDRLQMISAHPVNLKDNGRETNQTALVCKLKVKDDDHKAIFVAVAHLKAKSGFQNLRHQQGKHLLEYLLKHAGSEPIIVCGDFNASPKEPVYADFTNSELGLRSVYKATSADQAEPKYTTWKIRLGQDNKNTESCKTIDYIWIRKNLKISAVLTIPEDADIGPNRLPSFRYPSDHLALACKLNFT</sequence>
<comment type="similarity">
    <text evidence="1">Belongs to the CCR4/nocturin family.</text>
</comment>
<dbReference type="PANTHER" id="PTHR12121">
    <property type="entry name" value="CARBON CATABOLITE REPRESSOR PROTEIN 4"/>
    <property type="match status" value="1"/>
</dbReference>
<keyword evidence="2" id="KW-0378">Hydrolase</keyword>
<name>A0A8B8D9L9_CRAVI</name>
<keyword evidence="5" id="KW-1185">Reference proteome</keyword>
<dbReference type="Pfam" id="PF03372">
    <property type="entry name" value="Exo_endo_phos"/>
    <property type="match status" value="1"/>
</dbReference>
<dbReference type="RefSeq" id="XP_022324789.1">
    <property type="nucleotide sequence ID" value="XM_022469081.1"/>
</dbReference>
<evidence type="ECO:0000313" key="8">
    <source>
        <dbReference type="RefSeq" id="XP_022324792.1"/>
    </source>
</evidence>
<dbReference type="RefSeq" id="XP_022324790.1">
    <property type="nucleotide sequence ID" value="XM_022469082.1"/>
</dbReference>
<organism evidence="5 8">
    <name type="scientific">Crassostrea virginica</name>
    <name type="common">Eastern oyster</name>
    <dbReference type="NCBI Taxonomy" id="6565"/>
    <lineage>
        <taxon>Eukaryota</taxon>
        <taxon>Metazoa</taxon>
        <taxon>Spiralia</taxon>
        <taxon>Lophotrochozoa</taxon>
        <taxon>Mollusca</taxon>
        <taxon>Bivalvia</taxon>
        <taxon>Autobranchia</taxon>
        <taxon>Pteriomorphia</taxon>
        <taxon>Ostreida</taxon>
        <taxon>Ostreoidea</taxon>
        <taxon>Ostreidae</taxon>
        <taxon>Crassostrea</taxon>
    </lineage>
</organism>
<dbReference type="OrthoDB" id="276515at2759"/>
<evidence type="ECO:0000313" key="7">
    <source>
        <dbReference type="RefSeq" id="XP_022324790.1"/>
    </source>
</evidence>